<evidence type="ECO:0000256" key="3">
    <source>
        <dbReference type="ARBA" id="ARBA00001936"/>
    </source>
</evidence>
<sequence>MAQLRLNEPLSNAGRTPPVRLIGMALAIQADDVRAAAERIRPLARKTPVFTSAGFDTEAGARVYFKCENLQRGGAFKIRGAANLVLSLPPESLARGVVAYSSGNHAQATAIAARHVGVASTIVMPEDAPKSKMEATRAHGARIVTYNRFTDSREAIAQSILKETGATLIPPFDHPMIMAGQGTAALELLEETGPLDALIAPVGGGGLLSGCATIAKALHPTVRVFGAEPAGANDTFLSMVAGTRIAVHPDTIADGLRSPKPGELTFPVIRELAERILLVSEDEIRAAVRFLLLRLKILVEPSGAVPAAALLFHKLPEGIRSVGVILSGGNVDFEELARM</sequence>
<dbReference type="GO" id="GO:0003941">
    <property type="term" value="F:L-serine ammonia-lyase activity"/>
    <property type="evidence" value="ECO:0007669"/>
    <property type="project" value="TreeGrafter"/>
</dbReference>
<dbReference type="Gene3D" id="3.40.50.1100">
    <property type="match status" value="2"/>
</dbReference>
<dbReference type="EMBL" id="CP000473">
    <property type="protein sequence ID" value="ABJ88414.1"/>
    <property type="molecule type" value="Genomic_DNA"/>
</dbReference>
<evidence type="ECO:0000256" key="4">
    <source>
        <dbReference type="ARBA" id="ARBA00001946"/>
    </source>
</evidence>
<comment type="similarity">
    <text evidence="5">Belongs to the serine/threonine dehydratase family.</text>
</comment>
<reference evidence="10" key="1">
    <citation type="submission" date="2006-10" db="EMBL/GenBank/DDBJ databases">
        <title>Complete sequence of Solibacter usitatus Ellin6076.</title>
        <authorList>
            <consortium name="US DOE Joint Genome Institute"/>
            <person name="Copeland A."/>
            <person name="Lucas S."/>
            <person name="Lapidus A."/>
            <person name="Barry K."/>
            <person name="Detter J.C."/>
            <person name="Glavina del Rio T."/>
            <person name="Hammon N."/>
            <person name="Israni S."/>
            <person name="Dalin E."/>
            <person name="Tice H."/>
            <person name="Pitluck S."/>
            <person name="Thompson L.S."/>
            <person name="Brettin T."/>
            <person name="Bruce D."/>
            <person name="Han C."/>
            <person name="Tapia R."/>
            <person name="Gilna P."/>
            <person name="Schmutz J."/>
            <person name="Larimer F."/>
            <person name="Land M."/>
            <person name="Hauser L."/>
            <person name="Kyrpides N."/>
            <person name="Mikhailova N."/>
            <person name="Janssen P.H."/>
            <person name="Kuske C.R."/>
            <person name="Richardson P."/>
        </authorList>
    </citation>
    <scope>NUCLEOTIDE SEQUENCE</scope>
    <source>
        <strain evidence="10">Ellin6076</strain>
    </source>
</reference>
<keyword evidence="6" id="KW-0460">Magnesium</keyword>
<comment type="cofactor">
    <cofactor evidence="3">
        <name>Mn(2+)</name>
        <dbReference type="ChEBI" id="CHEBI:29035"/>
    </cofactor>
</comment>
<dbReference type="GO" id="GO:0018114">
    <property type="term" value="F:threonine racemase activity"/>
    <property type="evidence" value="ECO:0007669"/>
    <property type="project" value="TreeGrafter"/>
</dbReference>
<dbReference type="PANTHER" id="PTHR43050">
    <property type="entry name" value="SERINE / THREONINE RACEMASE FAMILY MEMBER"/>
    <property type="match status" value="1"/>
</dbReference>
<protein>
    <submittedName>
        <fullName evidence="10">Pyridoxal-5'-phosphate-dependent enzyme, beta subunit</fullName>
    </submittedName>
</protein>
<evidence type="ECO:0000259" key="9">
    <source>
        <dbReference type="Pfam" id="PF00291"/>
    </source>
</evidence>
<dbReference type="InterPro" id="IPR000634">
    <property type="entry name" value="Ser/Thr_deHydtase_PyrdxlP-BS"/>
</dbReference>
<organism evidence="10">
    <name type="scientific">Solibacter usitatus (strain Ellin6076)</name>
    <dbReference type="NCBI Taxonomy" id="234267"/>
    <lineage>
        <taxon>Bacteria</taxon>
        <taxon>Pseudomonadati</taxon>
        <taxon>Acidobacteriota</taxon>
        <taxon>Terriglobia</taxon>
        <taxon>Bryobacterales</taxon>
        <taxon>Solibacteraceae</taxon>
        <taxon>Candidatus Solibacter</taxon>
    </lineage>
</organism>
<comment type="cofactor">
    <cofactor evidence="1">
        <name>Ca(2+)</name>
        <dbReference type="ChEBI" id="CHEBI:29108"/>
    </cofactor>
</comment>
<dbReference type="FunFam" id="3.40.50.1100:FF:000007">
    <property type="entry name" value="L-threonine dehydratase catabolic TdcB"/>
    <property type="match status" value="1"/>
</dbReference>
<name>Q01PK6_SOLUE</name>
<dbReference type="FunFam" id="3.40.50.1100:FF:000005">
    <property type="entry name" value="Threonine dehydratase catabolic"/>
    <property type="match status" value="1"/>
</dbReference>
<dbReference type="InterPro" id="IPR001926">
    <property type="entry name" value="TrpB-like_PALP"/>
</dbReference>
<keyword evidence="7" id="KW-0663">Pyridoxal phosphate</keyword>
<evidence type="ECO:0000256" key="6">
    <source>
        <dbReference type="ARBA" id="ARBA00022842"/>
    </source>
</evidence>
<dbReference type="GO" id="GO:0005524">
    <property type="term" value="F:ATP binding"/>
    <property type="evidence" value="ECO:0007669"/>
    <property type="project" value="TreeGrafter"/>
</dbReference>
<dbReference type="CDD" id="cd01562">
    <property type="entry name" value="Thr-dehyd"/>
    <property type="match status" value="1"/>
</dbReference>
<evidence type="ECO:0000256" key="1">
    <source>
        <dbReference type="ARBA" id="ARBA00001913"/>
    </source>
</evidence>
<proteinExistence type="inferred from homology"/>
<dbReference type="AlphaFoldDB" id="Q01PK6"/>
<dbReference type="FunCoup" id="Q01PK6">
    <property type="interactions" value="520"/>
</dbReference>
<dbReference type="InParanoid" id="Q01PK6"/>
<keyword evidence="8" id="KW-0456">Lyase</keyword>
<dbReference type="PROSITE" id="PS00165">
    <property type="entry name" value="DEHYDRATASE_SER_THR"/>
    <property type="match status" value="1"/>
</dbReference>
<evidence type="ECO:0000256" key="7">
    <source>
        <dbReference type="ARBA" id="ARBA00022898"/>
    </source>
</evidence>
<evidence type="ECO:0000256" key="8">
    <source>
        <dbReference type="ARBA" id="ARBA00023239"/>
    </source>
</evidence>
<dbReference type="eggNOG" id="COG1171">
    <property type="taxonomic scope" value="Bacteria"/>
</dbReference>
<comment type="cofactor">
    <cofactor evidence="4">
        <name>Mg(2+)</name>
        <dbReference type="ChEBI" id="CHEBI:18420"/>
    </cofactor>
</comment>
<dbReference type="GO" id="GO:0000287">
    <property type="term" value="F:magnesium ion binding"/>
    <property type="evidence" value="ECO:0007669"/>
    <property type="project" value="TreeGrafter"/>
</dbReference>
<dbReference type="KEGG" id="sus:Acid_7506"/>
<dbReference type="STRING" id="234267.Acid_7506"/>
<evidence type="ECO:0000256" key="5">
    <source>
        <dbReference type="ARBA" id="ARBA00010869"/>
    </source>
</evidence>
<dbReference type="GO" id="GO:0070179">
    <property type="term" value="P:D-serine biosynthetic process"/>
    <property type="evidence" value="ECO:0007669"/>
    <property type="project" value="TreeGrafter"/>
</dbReference>
<comment type="cofactor">
    <cofactor evidence="2">
        <name>pyridoxal 5'-phosphate</name>
        <dbReference type="ChEBI" id="CHEBI:597326"/>
    </cofactor>
</comment>
<dbReference type="GO" id="GO:0030170">
    <property type="term" value="F:pyridoxal phosphate binding"/>
    <property type="evidence" value="ECO:0007669"/>
    <property type="project" value="InterPro"/>
</dbReference>
<gene>
    <name evidence="10" type="ordered locus">Acid_7506</name>
</gene>
<accession>Q01PK6</accession>
<dbReference type="GO" id="GO:0030378">
    <property type="term" value="F:serine racemase activity"/>
    <property type="evidence" value="ECO:0007669"/>
    <property type="project" value="TreeGrafter"/>
</dbReference>
<dbReference type="SUPFAM" id="SSF53686">
    <property type="entry name" value="Tryptophan synthase beta subunit-like PLP-dependent enzymes"/>
    <property type="match status" value="1"/>
</dbReference>
<dbReference type="PANTHER" id="PTHR43050:SF1">
    <property type="entry name" value="SERINE RACEMASE"/>
    <property type="match status" value="1"/>
</dbReference>
<feature type="domain" description="Tryptophan synthase beta chain-like PALP" evidence="9">
    <location>
        <begin position="41"/>
        <end position="328"/>
    </location>
</feature>
<dbReference type="InterPro" id="IPR036052">
    <property type="entry name" value="TrpB-like_PALP_sf"/>
</dbReference>
<dbReference type="HOGENOM" id="CLU_021152_4_2_0"/>
<evidence type="ECO:0000313" key="10">
    <source>
        <dbReference type="EMBL" id="ABJ88414.1"/>
    </source>
</evidence>
<evidence type="ECO:0000256" key="2">
    <source>
        <dbReference type="ARBA" id="ARBA00001933"/>
    </source>
</evidence>
<dbReference type="Pfam" id="PF00291">
    <property type="entry name" value="PALP"/>
    <property type="match status" value="1"/>
</dbReference>